<keyword evidence="2" id="KW-1185">Reference proteome</keyword>
<dbReference type="Proteomes" id="UP000243904">
    <property type="component" value="Chromosome I"/>
</dbReference>
<protein>
    <submittedName>
        <fullName evidence="1">Uncharacterized protein</fullName>
    </submittedName>
</protein>
<organism evidence="1 2">
    <name type="scientific">Bradyrhizobium canariense</name>
    <dbReference type="NCBI Taxonomy" id="255045"/>
    <lineage>
        <taxon>Bacteria</taxon>
        <taxon>Pseudomonadati</taxon>
        <taxon>Pseudomonadota</taxon>
        <taxon>Alphaproteobacteria</taxon>
        <taxon>Hyphomicrobiales</taxon>
        <taxon>Nitrobacteraceae</taxon>
        <taxon>Bradyrhizobium</taxon>
    </lineage>
</organism>
<dbReference type="EMBL" id="LT629750">
    <property type="protein sequence ID" value="SDT61786.1"/>
    <property type="molecule type" value="Genomic_DNA"/>
</dbReference>
<evidence type="ECO:0000313" key="1">
    <source>
        <dbReference type="EMBL" id="SDT61786.1"/>
    </source>
</evidence>
<gene>
    <name evidence="1" type="ORF">SAMN05444158_7554</name>
</gene>
<dbReference type="AlphaFoldDB" id="A0A1H2BVL1"/>
<sequence length="93" mass="9990">MAVEMAADLAVVASDDVTVHSRNLKLKISLYLGKQSAHDLVAYEIANFGHCQDDIAATLEPPIRQCRGLAGNVELKAGVLATLLFVELDQKIA</sequence>
<evidence type="ECO:0000313" key="2">
    <source>
        <dbReference type="Proteomes" id="UP000243904"/>
    </source>
</evidence>
<name>A0A1H2BVL1_9BRAD</name>
<proteinExistence type="predicted"/>
<reference evidence="2" key="1">
    <citation type="submission" date="2016-10" db="EMBL/GenBank/DDBJ databases">
        <authorList>
            <person name="Varghese N."/>
            <person name="Submissions S."/>
        </authorList>
    </citation>
    <scope>NUCLEOTIDE SEQUENCE [LARGE SCALE GENOMIC DNA]</scope>
    <source>
        <strain evidence="2">GAS369</strain>
    </source>
</reference>
<feature type="non-terminal residue" evidence="1">
    <location>
        <position position="93"/>
    </location>
</feature>
<accession>A0A1H2BVL1</accession>
<dbReference type="RefSeq" id="WP_167559038.1">
    <property type="nucleotide sequence ID" value="NZ_LT629750.1"/>
</dbReference>